<proteinExistence type="predicted"/>
<dbReference type="PANTHER" id="PTHR11106:SF27">
    <property type="entry name" value="MACRO DOMAIN-CONTAINING PROTEIN"/>
    <property type="match status" value="1"/>
</dbReference>
<dbReference type="PANTHER" id="PTHR11106">
    <property type="entry name" value="GANGLIOSIDE INDUCED DIFFERENTIATION ASSOCIATED PROTEIN 2-RELATED"/>
    <property type="match status" value="1"/>
</dbReference>
<dbReference type="InterPro" id="IPR043472">
    <property type="entry name" value="Macro_dom-like"/>
</dbReference>
<dbReference type="CDD" id="cd02908">
    <property type="entry name" value="Macro_OAADPr_deacetylase"/>
    <property type="match status" value="1"/>
</dbReference>
<keyword evidence="3" id="KW-1185">Reference proteome</keyword>
<dbReference type="InterPro" id="IPR002589">
    <property type="entry name" value="Macro_dom"/>
</dbReference>
<dbReference type="Gene3D" id="3.40.220.10">
    <property type="entry name" value="Leucine Aminopeptidase, subunit E, domain 1"/>
    <property type="match status" value="1"/>
</dbReference>
<feature type="domain" description="Macro" evidence="1">
    <location>
        <begin position="1"/>
        <end position="179"/>
    </location>
</feature>
<accession>A0ABS3MBM2</accession>
<evidence type="ECO:0000259" key="1">
    <source>
        <dbReference type="PROSITE" id="PS51154"/>
    </source>
</evidence>
<dbReference type="SMART" id="SM00506">
    <property type="entry name" value="A1pp"/>
    <property type="match status" value="1"/>
</dbReference>
<dbReference type="RefSeq" id="WP_207840166.1">
    <property type="nucleotide sequence ID" value="NZ_CP088282.1"/>
</dbReference>
<protein>
    <submittedName>
        <fullName evidence="2">O-acetyl-ADP-ribose deacetylase</fullName>
    </submittedName>
</protein>
<comment type="caution">
    <text evidence="2">The sequence shown here is derived from an EMBL/GenBank/DDBJ whole genome shotgun (WGS) entry which is preliminary data.</text>
</comment>
<dbReference type="Proteomes" id="UP000692816">
    <property type="component" value="Unassembled WGS sequence"/>
</dbReference>
<gene>
    <name evidence="2" type="ORF">J4P68_05205</name>
</gene>
<reference evidence="2" key="1">
    <citation type="journal article" date="2021" name="Int. J. Syst. Evol. Microbiol.">
        <title>Bradyrhizobium septentrionale sp. nov. (sv. septentrionale) and Bradyrhizobium quebecense sp. nov. (sv. septentrionale) associated with legumes native to Canada possess rearranged symbiosis genes and numerous insertion sequences.</title>
        <authorList>
            <person name="Bromfield E.S.P."/>
            <person name="Cloutier S."/>
        </authorList>
    </citation>
    <scope>NUCLEOTIDE SEQUENCE</scope>
    <source>
        <strain evidence="2">12S5</strain>
    </source>
</reference>
<dbReference type="NCBIfam" id="NF001664">
    <property type="entry name" value="PRK00431.1-6"/>
    <property type="match status" value="1"/>
</dbReference>
<evidence type="ECO:0000313" key="2">
    <source>
        <dbReference type="EMBL" id="MBO1428824.1"/>
    </source>
</evidence>
<dbReference type="SUPFAM" id="SSF52949">
    <property type="entry name" value="Macro domain-like"/>
    <property type="match status" value="1"/>
</dbReference>
<dbReference type="PROSITE" id="PS51154">
    <property type="entry name" value="MACRO"/>
    <property type="match status" value="1"/>
</dbReference>
<evidence type="ECO:0000313" key="3">
    <source>
        <dbReference type="Proteomes" id="UP000692816"/>
    </source>
</evidence>
<dbReference type="EMBL" id="JAGEPA010000001">
    <property type="protein sequence ID" value="MBO1428824.1"/>
    <property type="molecule type" value="Genomic_DNA"/>
</dbReference>
<sequence>MTLTARQIGKARLEVIVTDITTLRVDAIVNAANSSLLGGGGVDGAIHRAAGPDLVAECRMLHGCKTGEAKITKGYRLPAKRVIHAVGPVWNGGKLDEDSLLASCYRRSMELCEKHGLQSVAFPAISTGIYRFPADRAAKIAVKAVVDALSSAPSVTQVVFCCFSAQSGELHQEVLDAFGSPCA</sequence>
<organism evidence="2 3">
    <name type="scientific">Bradyrhizobium quebecense</name>
    <dbReference type="NCBI Taxonomy" id="2748629"/>
    <lineage>
        <taxon>Bacteria</taxon>
        <taxon>Pseudomonadati</taxon>
        <taxon>Pseudomonadota</taxon>
        <taxon>Alphaproteobacteria</taxon>
        <taxon>Hyphomicrobiales</taxon>
        <taxon>Nitrobacteraceae</taxon>
        <taxon>Bradyrhizobium</taxon>
    </lineage>
</organism>
<dbReference type="Pfam" id="PF01661">
    <property type="entry name" value="Macro"/>
    <property type="match status" value="1"/>
</dbReference>
<name>A0ABS3MBM2_9BRAD</name>